<accession>A0A8J5MKT1</accession>
<evidence type="ECO:0000313" key="12">
    <source>
        <dbReference type="EMBL" id="KAG7154880.1"/>
    </source>
</evidence>
<feature type="domain" description="RRM" evidence="10">
    <location>
        <begin position="202"/>
        <end position="301"/>
    </location>
</feature>
<reference evidence="12" key="1">
    <citation type="journal article" date="2021" name="Sci. Adv.">
        <title>The American lobster genome reveals insights on longevity, neural, and immune adaptations.</title>
        <authorList>
            <person name="Polinski J.M."/>
            <person name="Zimin A.V."/>
            <person name="Clark K.F."/>
            <person name="Kohn A.B."/>
            <person name="Sadowski N."/>
            <person name="Timp W."/>
            <person name="Ptitsyn A."/>
            <person name="Khanna P."/>
            <person name="Romanova D.Y."/>
            <person name="Williams P."/>
            <person name="Greenwood S.J."/>
            <person name="Moroz L.L."/>
            <person name="Walt D.R."/>
            <person name="Bodnar A.G."/>
        </authorList>
    </citation>
    <scope>NUCLEOTIDE SEQUENCE</scope>
    <source>
        <strain evidence="12">GMGI-L3</strain>
    </source>
</reference>
<keyword evidence="5 6" id="KW-0694">RNA-binding</keyword>
<feature type="zinc finger region" description="C3H1-type" evidence="7">
    <location>
        <begin position="170"/>
        <end position="198"/>
    </location>
</feature>
<dbReference type="AlphaFoldDB" id="A0A8J5MKT1"/>
<dbReference type="EMBL" id="JAHLQT010043581">
    <property type="protein sequence ID" value="KAG7154880.1"/>
    <property type="molecule type" value="Genomic_DNA"/>
</dbReference>
<evidence type="ECO:0000313" key="13">
    <source>
        <dbReference type="Proteomes" id="UP000747542"/>
    </source>
</evidence>
<name>A0A8J5MKT1_HOMAM</name>
<keyword evidence="12" id="KW-0687">Ribonucleoprotein</keyword>
<dbReference type="PANTHER" id="PTHR12620">
    <property type="entry name" value="U2 SNRNP AUXILIARY FACTOR, SMALL SUBUNIT"/>
    <property type="match status" value="1"/>
</dbReference>
<feature type="domain" description="C3H1-type" evidence="11">
    <location>
        <begin position="170"/>
        <end position="198"/>
    </location>
</feature>
<dbReference type="CDD" id="cd12540">
    <property type="entry name" value="RRM_U2AFBPL"/>
    <property type="match status" value="1"/>
</dbReference>
<evidence type="ECO:0000256" key="5">
    <source>
        <dbReference type="ARBA" id="ARBA00022884"/>
    </source>
</evidence>
<dbReference type="SMART" id="SM00356">
    <property type="entry name" value="ZnF_C3H1"/>
    <property type="match status" value="1"/>
</dbReference>
<keyword evidence="1 7" id="KW-0479">Metal-binding</keyword>
<dbReference type="GO" id="GO:1990904">
    <property type="term" value="C:ribonucleoprotein complex"/>
    <property type="evidence" value="ECO:0007669"/>
    <property type="project" value="UniProtKB-KW"/>
</dbReference>
<feature type="region of interest" description="Disordered" evidence="8">
    <location>
        <begin position="132"/>
        <end position="169"/>
    </location>
</feature>
<dbReference type="Gene3D" id="3.30.70.330">
    <property type="match status" value="1"/>
</dbReference>
<keyword evidence="9" id="KW-0472">Membrane</keyword>
<feature type="transmembrane region" description="Helical" evidence="9">
    <location>
        <begin position="21"/>
        <end position="49"/>
    </location>
</feature>
<protein>
    <submittedName>
        <fullName evidence="12">U2 small nuclear ribonucleoprotein auxiliary factor 35 kDa subunit-related protein 1-like</fullName>
    </submittedName>
</protein>
<dbReference type="InterPro" id="IPR009145">
    <property type="entry name" value="U2AF_small"/>
</dbReference>
<dbReference type="GO" id="GO:0003723">
    <property type="term" value="F:RNA binding"/>
    <property type="evidence" value="ECO:0007669"/>
    <property type="project" value="UniProtKB-UniRule"/>
</dbReference>
<evidence type="ECO:0000256" key="2">
    <source>
        <dbReference type="ARBA" id="ARBA00022737"/>
    </source>
</evidence>
<keyword evidence="13" id="KW-1185">Reference proteome</keyword>
<dbReference type="InterPro" id="IPR035979">
    <property type="entry name" value="RBD_domain_sf"/>
</dbReference>
<evidence type="ECO:0000256" key="4">
    <source>
        <dbReference type="ARBA" id="ARBA00022833"/>
    </source>
</evidence>
<organism evidence="12 13">
    <name type="scientific">Homarus americanus</name>
    <name type="common">American lobster</name>
    <dbReference type="NCBI Taxonomy" id="6706"/>
    <lineage>
        <taxon>Eukaryota</taxon>
        <taxon>Metazoa</taxon>
        <taxon>Ecdysozoa</taxon>
        <taxon>Arthropoda</taxon>
        <taxon>Crustacea</taxon>
        <taxon>Multicrustacea</taxon>
        <taxon>Malacostraca</taxon>
        <taxon>Eumalacostraca</taxon>
        <taxon>Eucarida</taxon>
        <taxon>Decapoda</taxon>
        <taxon>Pleocyemata</taxon>
        <taxon>Astacidea</taxon>
        <taxon>Nephropoidea</taxon>
        <taxon>Nephropidae</taxon>
        <taxon>Homarus</taxon>
    </lineage>
</organism>
<proteinExistence type="predicted"/>
<evidence type="ECO:0000256" key="9">
    <source>
        <dbReference type="SAM" id="Phobius"/>
    </source>
</evidence>
<evidence type="ECO:0000256" key="6">
    <source>
        <dbReference type="PROSITE-ProRule" id="PRU00176"/>
    </source>
</evidence>
<keyword evidence="9" id="KW-0812">Transmembrane</keyword>
<keyword evidence="4 7" id="KW-0862">Zinc</keyword>
<sequence length="323" mass="37224">MYGVGENRTGPVRGVSGQCRCWFLGSAALVLVSLLSVLCAAVLVLVPLLCHCCSPNLNSNWSPKSRKYKTAEKKFTLTLEIQREALLRDPVFVAELERIEARKKRLGGWRRRRQPGEEKSGSCALIKKEWEEKQRKEKEEEERKKEEQGEDEVTHNPEPPPGFTRKDLTYKKGEPCPFFTKTGACRFGLQCSREHDYPESSQTILLPNMYTNFGMEQMAIDGNDADIALEYTDSETYENFRDFFEDTLPEFQHCGNVIQFKVCANTSPHLRGNVYVQYTKEEDAVRARTMFNGRWYAGRQLTCLFVTIERWKSALCGQYEMSY</sequence>
<evidence type="ECO:0000256" key="7">
    <source>
        <dbReference type="PROSITE-ProRule" id="PRU00723"/>
    </source>
</evidence>
<dbReference type="PROSITE" id="PS50102">
    <property type="entry name" value="RRM"/>
    <property type="match status" value="1"/>
</dbReference>
<dbReference type="GO" id="GO:0089701">
    <property type="term" value="C:U2AF complex"/>
    <property type="evidence" value="ECO:0007669"/>
    <property type="project" value="InterPro"/>
</dbReference>
<dbReference type="Pfam" id="PF00076">
    <property type="entry name" value="RRM_1"/>
    <property type="match status" value="1"/>
</dbReference>
<keyword evidence="3 7" id="KW-0863">Zinc-finger</keyword>
<dbReference type="InterPro" id="IPR000571">
    <property type="entry name" value="Znf_CCCH"/>
</dbReference>
<dbReference type="GO" id="GO:0000398">
    <property type="term" value="P:mRNA splicing, via spliceosome"/>
    <property type="evidence" value="ECO:0007669"/>
    <property type="project" value="InterPro"/>
</dbReference>
<dbReference type="GO" id="GO:0008270">
    <property type="term" value="F:zinc ion binding"/>
    <property type="evidence" value="ECO:0007669"/>
    <property type="project" value="UniProtKB-KW"/>
</dbReference>
<evidence type="ECO:0000256" key="3">
    <source>
        <dbReference type="ARBA" id="ARBA00022771"/>
    </source>
</evidence>
<evidence type="ECO:0000256" key="1">
    <source>
        <dbReference type="ARBA" id="ARBA00022723"/>
    </source>
</evidence>
<dbReference type="PROSITE" id="PS50103">
    <property type="entry name" value="ZF_C3H1"/>
    <property type="match status" value="1"/>
</dbReference>
<keyword evidence="9" id="KW-1133">Transmembrane helix</keyword>
<dbReference type="PRINTS" id="PR01848">
    <property type="entry name" value="U2AUXFACTOR"/>
</dbReference>
<evidence type="ECO:0000259" key="11">
    <source>
        <dbReference type="PROSITE" id="PS50103"/>
    </source>
</evidence>
<evidence type="ECO:0000259" key="10">
    <source>
        <dbReference type="PROSITE" id="PS50102"/>
    </source>
</evidence>
<feature type="compositionally biased region" description="Basic and acidic residues" evidence="8">
    <location>
        <begin position="132"/>
        <end position="155"/>
    </location>
</feature>
<dbReference type="Proteomes" id="UP000747542">
    <property type="component" value="Unassembled WGS sequence"/>
</dbReference>
<dbReference type="Pfam" id="PF00642">
    <property type="entry name" value="zf-CCCH"/>
    <property type="match status" value="1"/>
</dbReference>
<evidence type="ECO:0000256" key="8">
    <source>
        <dbReference type="SAM" id="MobiDB-lite"/>
    </source>
</evidence>
<dbReference type="InterPro" id="IPR000504">
    <property type="entry name" value="RRM_dom"/>
</dbReference>
<dbReference type="SUPFAM" id="SSF54928">
    <property type="entry name" value="RNA-binding domain, RBD"/>
    <property type="match status" value="1"/>
</dbReference>
<gene>
    <name evidence="12" type="primary">Zrsr1-L</name>
    <name evidence="12" type="ORF">Hamer_G025611</name>
</gene>
<comment type="caution">
    <text evidence="12">The sequence shown here is derived from an EMBL/GenBank/DDBJ whole genome shotgun (WGS) entry which is preliminary data.</text>
</comment>
<keyword evidence="2" id="KW-0677">Repeat</keyword>
<dbReference type="SMART" id="SM00361">
    <property type="entry name" value="RRM_1"/>
    <property type="match status" value="1"/>
</dbReference>
<dbReference type="InterPro" id="IPR003954">
    <property type="entry name" value="RRM_euk-type"/>
</dbReference>
<dbReference type="InterPro" id="IPR012677">
    <property type="entry name" value="Nucleotide-bd_a/b_plait_sf"/>
</dbReference>